<evidence type="ECO:0000313" key="2">
    <source>
        <dbReference type="Proteomes" id="UP001165275"/>
    </source>
</evidence>
<evidence type="ECO:0000313" key="1">
    <source>
        <dbReference type="EMBL" id="MCL1030043.1"/>
    </source>
</evidence>
<dbReference type="EMBL" id="JAGQDC010000010">
    <property type="protein sequence ID" value="MCL1030043.1"/>
    <property type="molecule type" value="Genomic_DNA"/>
</dbReference>
<dbReference type="RefSeq" id="WP_248946233.1">
    <property type="nucleotide sequence ID" value="NZ_CBCSGY010000087.1"/>
</dbReference>
<keyword evidence="2" id="KW-1185">Reference proteome</keyword>
<organism evidence="1 2">
    <name type="scientific">Serratia silvae</name>
    <dbReference type="NCBI Taxonomy" id="2824122"/>
    <lineage>
        <taxon>Bacteria</taxon>
        <taxon>Pseudomonadati</taxon>
        <taxon>Pseudomonadota</taxon>
        <taxon>Gammaproteobacteria</taxon>
        <taxon>Enterobacterales</taxon>
        <taxon>Yersiniaceae</taxon>
        <taxon>Serratia</taxon>
    </lineage>
</organism>
<gene>
    <name evidence="1" type="ORF">KAJ71_13560</name>
</gene>
<name>A0ABT0KEP7_9GAMM</name>
<accession>A0ABT0KEP7</accession>
<evidence type="ECO:0008006" key="3">
    <source>
        <dbReference type="Google" id="ProtNLM"/>
    </source>
</evidence>
<reference evidence="1" key="1">
    <citation type="submission" date="2021-04" db="EMBL/GenBank/DDBJ databases">
        <title>Genome sequence of Serratia sp. arafor3.</title>
        <authorList>
            <person name="Besaury L."/>
        </authorList>
    </citation>
    <scope>NUCLEOTIDE SEQUENCE</scope>
    <source>
        <strain evidence="1">Arafor3</strain>
    </source>
</reference>
<dbReference type="Proteomes" id="UP001165275">
    <property type="component" value="Unassembled WGS sequence"/>
</dbReference>
<protein>
    <recommendedName>
        <fullName evidence="3">FidL-like membrane protein</fullName>
    </recommendedName>
</protein>
<comment type="caution">
    <text evidence="1">The sequence shown here is derived from an EMBL/GenBank/DDBJ whole genome shotgun (WGS) entry which is preliminary data.</text>
</comment>
<sequence>MKTKNIIPLVILTCATLASAYYLIYVKNKAESISCESTLYYKIFVPKPGMISDQHIIMNLKGNNSRDDGKGRISLTAKYHTGNDTYYVRRDIIISYQVDNNGLYFFKTLYINKYARDTIPENIEKQLLPDIFSKLNSLTGYTIRPAGKQGYLIYITDTPILFCNRL</sequence>
<proteinExistence type="predicted"/>